<dbReference type="AlphaFoldDB" id="A0A150GVF4"/>
<name>A0A150GVF4_GONPE</name>
<evidence type="ECO:0000313" key="2">
    <source>
        <dbReference type="Proteomes" id="UP000075714"/>
    </source>
</evidence>
<evidence type="ECO:0000313" key="1">
    <source>
        <dbReference type="EMBL" id="KXZ53682.1"/>
    </source>
</evidence>
<sequence>MPASEDPLVLPKPDAGVAKAAAGAAAAAPAAALPKPSLVVKPASGAAAAKPQPQPATQCESPCYTVADYWPYKTCRAECSDDVCKRGWGVWTSQRLCCSAGAAFPDGCSERPSQCWVMESQVTRTCRRDDRKCLQGNGVQSWKSKAACCAKGAAFTEGCSASAPSTPCYTVGSYWPARTCVASSDVAVCNRGWGVYANKEVCCAPNVAFPEGCSPDAPPPSAAAAATAADITAAADTIPAVADAAADAIPAAAAAPRVPATAIANGGATTAAAAGGPVVRVPMSASGKAAKDK</sequence>
<dbReference type="OrthoDB" id="528632at2759"/>
<comment type="caution">
    <text evidence="1">The sequence shown here is derived from an EMBL/GenBank/DDBJ whole genome shotgun (WGS) entry which is preliminary data.</text>
</comment>
<reference evidence="2" key="1">
    <citation type="journal article" date="2016" name="Nat. Commun.">
        <title>The Gonium pectorale genome demonstrates co-option of cell cycle regulation during the evolution of multicellularity.</title>
        <authorList>
            <person name="Hanschen E.R."/>
            <person name="Marriage T.N."/>
            <person name="Ferris P.J."/>
            <person name="Hamaji T."/>
            <person name="Toyoda A."/>
            <person name="Fujiyama A."/>
            <person name="Neme R."/>
            <person name="Noguchi H."/>
            <person name="Minakuchi Y."/>
            <person name="Suzuki M."/>
            <person name="Kawai-Toyooka H."/>
            <person name="Smith D.R."/>
            <person name="Sparks H."/>
            <person name="Anderson J."/>
            <person name="Bakaric R."/>
            <person name="Luria V."/>
            <person name="Karger A."/>
            <person name="Kirschner M.W."/>
            <person name="Durand P.M."/>
            <person name="Michod R.E."/>
            <person name="Nozaki H."/>
            <person name="Olson B.J."/>
        </authorList>
    </citation>
    <scope>NUCLEOTIDE SEQUENCE [LARGE SCALE GENOMIC DNA]</scope>
    <source>
        <strain evidence="2">NIES-2863</strain>
    </source>
</reference>
<proteinExistence type="predicted"/>
<accession>A0A150GVF4</accession>
<dbReference type="Proteomes" id="UP000075714">
    <property type="component" value="Unassembled WGS sequence"/>
</dbReference>
<keyword evidence="2" id="KW-1185">Reference proteome</keyword>
<gene>
    <name evidence="1" type="ORF">GPECTOR_6g599</name>
</gene>
<protein>
    <submittedName>
        <fullName evidence="1">Uncharacterized protein</fullName>
    </submittedName>
</protein>
<dbReference type="EMBL" id="LSYV01000007">
    <property type="protein sequence ID" value="KXZ53682.1"/>
    <property type="molecule type" value="Genomic_DNA"/>
</dbReference>
<organism evidence="1 2">
    <name type="scientific">Gonium pectorale</name>
    <name type="common">Green alga</name>
    <dbReference type="NCBI Taxonomy" id="33097"/>
    <lineage>
        <taxon>Eukaryota</taxon>
        <taxon>Viridiplantae</taxon>
        <taxon>Chlorophyta</taxon>
        <taxon>core chlorophytes</taxon>
        <taxon>Chlorophyceae</taxon>
        <taxon>CS clade</taxon>
        <taxon>Chlamydomonadales</taxon>
        <taxon>Volvocaceae</taxon>
        <taxon>Gonium</taxon>
    </lineage>
</organism>